<dbReference type="RefSeq" id="WP_054838940.1">
    <property type="nucleotide sequence ID" value="NZ_BBBY01000026.1"/>
</dbReference>
<organism evidence="1 2">
    <name type="scientific">Sulfuracidifex metallicus DSM 6482 = JCM 9184</name>
    <dbReference type="NCBI Taxonomy" id="523847"/>
    <lineage>
        <taxon>Archaea</taxon>
        <taxon>Thermoproteota</taxon>
        <taxon>Thermoprotei</taxon>
        <taxon>Sulfolobales</taxon>
        <taxon>Sulfolobaceae</taxon>
        <taxon>Sulfuracidifex</taxon>
    </lineage>
</organism>
<keyword evidence="2" id="KW-1185">Reference proteome</keyword>
<dbReference type="EMBL" id="WGGD01000005">
    <property type="protein sequence ID" value="MUN29795.1"/>
    <property type="molecule type" value="Genomic_DNA"/>
</dbReference>
<gene>
    <name evidence="1" type="ORF">GC250_10205</name>
</gene>
<name>A0A6A9QR68_SULME</name>
<evidence type="ECO:0000313" key="1">
    <source>
        <dbReference type="EMBL" id="MUN29795.1"/>
    </source>
</evidence>
<accession>A0A6A9QR68</accession>
<proteinExistence type="predicted"/>
<sequence>MFLNVVMNDVKGSLIEITEADVLQSVHIVFEREISVGDAINVTESKRNGMKIMSNDENYDRVSDLVGIIRPSTFC</sequence>
<evidence type="ECO:0000313" key="2">
    <source>
        <dbReference type="Proteomes" id="UP000470772"/>
    </source>
</evidence>
<dbReference type="OrthoDB" id="43791at2157"/>
<reference evidence="1 2" key="1">
    <citation type="submission" date="2019-10" db="EMBL/GenBank/DDBJ databases">
        <title>Sequencing and Assembly of Multiple Reported Metal-Biooxidizing Members of the Extremely Thermoacidophilic Archaeal Family Sulfolobaceae.</title>
        <authorList>
            <person name="Counts J.A."/>
            <person name="Kelly R.M."/>
        </authorList>
    </citation>
    <scope>NUCLEOTIDE SEQUENCE [LARGE SCALE GENOMIC DNA]</scope>
    <source>
        <strain evidence="1 2">DSM 6482</strain>
    </source>
</reference>
<dbReference type="Proteomes" id="UP000470772">
    <property type="component" value="Unassembled WGS sequence"/>
</dbReference>
<dbReference type="AlphaFoldDB" id="A0A6A9QR68"/>
<comment type="caution">
    <text evidence="1">The sequence shown here is derived from an EMBL/GenBank/DDBJ whole genome shotgun (WGS) entry which is preliminary data.</text>
</comment>
<evidence type="ECO:0008006" key="3">
    <source>
        <dbReference type="Google" id="ProtNLM"/>
    </source>
</evidence>
<protein>
    <recommendedName>
        <fullName evidence="3">PIN domain-containing protein</fullName>
    </recommendedName>
</protein>